<dbReference type="InterPro" id="IPR001789">
    <property type="entry name" value="Sig_transdc_resp-reg_receiver"/>
</dbReference>
<dbReference type="InterPro" id="IPR011006">
    <property type="entry name" value="CheY-like_superfamily"/>
</dbReference>
<feature type="modified residue" description="4-aspartylphosphate" evidence="9">
    <location>
        <position position="57"/>
    </location>
</feature>
<dbReference type="PIRSF" id="PIRSF006171">
    <property type="entry name" value="RR_citrat_malat"/>
    <property type="match status" value="1"/>
</dbReference>
<proteinExistence type="predicted"/>
<reference evidence="11 12" key="1">
    <citation type="submission" date="2024-09" db="EMBL/GenBank/DDBJ databases">
        <authorList>
            <person name="Sun Q."/>
            <person name="Mori K."/>
        </authorList>
    </citation>
    <scope>NUCLEOTIDE SEQUENCE [LARGE SCALE GENOMIC DNA]</scope>
    <source>
        <strain evidence="11 12">CCM 7228</strain>
    </source>
</reference>
<gene>
    <name evidence="11" type="ORF">ACFFIX_06380</name>
</gene>
<evidence type="ECO:0000256" key="7">
    <source>
        <dbReference type="ARBA" id="ARBA00023159"/>
    </source>
</evidence>
<dbReference type="SUPFAM" id="SSF52172">
    <property type="entry name" value="CheY-like"/>
    <property type="match status" value="1"/>
</dbReference>
<evidence type="ECO:0000259" key="10">
    <source>
        <dbReference type="PROSITE" id="PS50110"/>
    </source>
</evidence>
<protein>
    <submittedName>
        <fullName evidence="11">Response regulator</fullName>
    </submittedName>
</protein>
<keyword evidence="5" id="KW-0805">Transcription regulation</keyword>
<sequence>MTQSISVMLIEDDEVALKLYEEFTKKLDGFQVVASTTSGKQALEILRVITPDLILLDVFLPDMNGLEVLREIRKENHSVDVILITAANDVETVSEAMRGGAFSYLIKPIIIDKLFDTLRQYKQSQQKLKTIKFIDKGEIDQFFRLGNKSTEKSVLVEGESLPKGIDKHTLKKVRALLAGREESINNEELAQLIGASHSTVRRYMEYLVATNEFDVEVIYGTVGRPERRYRPKR</sequence>
<keyword evidence="12" id="KW-1185">Reference proteome</keyword>
<dbReference type="InterPro" id="IPR024187">
    <property type="entry name" value="Sig_transdc_resp-reg_cit/mal"/>
</dbReference>
<dbReference type="InterPro" id="IPR051271">
    <property type="entry name" value="2C-system_Tx_regulators"/>
</dbReference>
<keyword evidence="3 9" id="KW-0597">Phosphoprotein</keyword>
<evidence type="ECO:0000256" key="4">
    <source>
        <dbReference type="ARBA" id="ARBA00023012"/>
    </source>
</evidence>
<dbReference type="Gene3D" id="3.40.50.2300">
    <property type="match status" value="1"/>
</dbReference>
<dbReference type="InterPro" id="IPR048714">
    <property type="entry name" value="DpiA-like_HTH"/>
</dbReference>
<dbReference type="EMBL" id="JBHLVO010000003">
    <property type="protein sequence ID" value="MFC0271076.1"/>
    <property type="molecule type" value="Genomic_DNA"/>
</dbReference>
<evidence type="ECO:0000256" key="3">
    <source>
        <dbReference type="ARBA" id="ARBA00022553"/>
    </source>
</evidence>
<evidence type="ECO:0000313" key="11">
    <source>
        <dbReference type="EMBL" id="MFC0271076.1"/>
    </source>
</evidence>
<comment type="subcellular location">
    <subcellularLocation>
        <location evidence="1">Cytoplasm</location>
    </subcellularLocation>
</comment>
<organism evidence="11 12">
    <name type="scientific">Metabacillus herbersteinensis</name>
    <dbReference type="NCBI Taxonomy" id="283816"/>
    <lineage>
        <taxon>Bacteria</taxon>
        <taxon>Bacillati</taxon>
        <taxon>Bacillota</taxon>
        <taxon>Bacilli</taxon>
        <taxon>Bacillales</taxon>
        <taxon>Bacillaceae</taxon>
        <taxon>Metabacillus</taxon>
    </lineage>
</organism>
<evidence type="ECO:0000256" key="8">
    <source>
        <dbReference type="ARBA" id="ARBA00023163"/>
    </source>
</evidence>
<dbReference type="Pfam" id="PF00072">
    <property type="entry name" value="Response_reg"/>
    <property type="match status" value="1"/>
</dbReference>
<keyword evidence="8" id="KW-0804">Transcription</keyword>
<name>A0ABV6GBM8_9BACI</name>
<comment type="caution">
    <text evidence="11">The sequence shown here is derived from an EMBL/GenBank/DDBJ whole genome shotgun (WGS) entry which is preliminary data.</text>
</comment>
<dbReference type="PANTHER" id="PTHR45526">
    <property type="entry name" value="TRANSCRIPTIONAL REGULATORY PROTEIN DPIA"/>
    <property type="match status" value="1"/>
</dbReference>
<keyword evidence="2" id="KW-0963">Cytoplasm</keyword>
<evidence type="ECO:0000256" key="2">
    <source>
        <dbReference type="ARBA" id="ARBA00022490"/>
    </source>
</evidence>
<dbReference type="RefSeq" id="WP_378931727.1">
    <property type="nucleotide sequence ID" value="NZ_JBHLVO010000003.1"/>
</dbReference>
<keyword evidence="4" id="KW-0902">Two-component regulatory system</keyword>
<dbReference type="Pfam" id="PF20714">
    <property type="entry name" value="HTH_64"/>
    <property type="match status" value="1"/>
</dbReference>
<keyword evidence="7" id="KW-0010">Activator</keyword>
<evidence type="ECO:0000256" key="1">
    <source>
        <dbReference type="ARBA" id="ARBA00004496"/>
    </source>
</evidence>
<evidence type="ECO:0000256" key="6">
    <source>
        <dbReference type="ARBA" id="ARBA00023125"/>
    </source>
</evidence>
<evidence type="ECO:0000256" key="5">
    <source>
        <dbReference type="ARBA" id="ARBA00023015"/>
    </source>
</evidence>
<evidence type="ECO:0000256" key="9">
    <source>
        <dbReference type="PROSITE-ProRule" id="PRU00169"/>
    </source>
</evidence>
<dbReference type="PROSITE" id="PS50110">
    <property type="entry name" value="RESPONSE_REGULATORY"/>
    <property type="match status" value="1"/>
</dbReference>
<feature type="domain" description="Response regulatory" evidence="10">
    <location>
        <begin position="6"/>
        <end position="122"/>
    </location>
</feature>
<dbReference type="SMART" id="SM00448">
    <property type="entry name" value="REC"/>
    <property type="match status" value="1"/>
</dbReference>
<accession>A0ABV6GBM8</accession>
<dbReference type="PANTHER" id="PTHR45526:SF1">
    <property type="entry name" value="TRANSCRIPTIONAL REGULATORY PROTEIN DCUR-RELATED"/>
    <property type="match status" value="1"/>
</dbReference>
<evidence type="ECO:0000313" key="12">
    <source>
        <dbReference type="Proteomes" id="UP001589854"/>
    </source>
</evidence>
<keyword evidence="6" id="KW-0238">DNA-binding</keyword>
<dbReference type="Proteomes" id="UP001589854">
    <property type="component" value="Unassembled WGS sequence"/>
</dbReference>